<evidence type="ECO:0000313" key="1">
    <source>
        <dbReference type="EMBL" id="AEA44116.1"/>
    </source>
</evidence>
<dbReference type="AlphaFoldDB" id="F2I9V8"/>
<dbReference type="STRING" id="755732.Fluta_2130"/>
<dbReference type="EMBL" id="CP002542">
    <property type="protein sequence ID" value="AEA44116.1"/>
    <property type="molecule type" value="Genomic_DNA"/>
</dbReference>
<keyword evidence="2" id="KW-1185">Reference proteome</keyword>
<evidence type="ECO:0000313" key="2">
    <source>
        <dbReference type="Proteomes" id="UP000007463"/>
    </source>
</evidence>
<dbReference type="KEGG" id="fte:Fluta_2130"/>
<dbReference type="OrthoDB" id="5821096at2"/>
<gene>
    <name evidence="1" type="ordered locus">Fluta_2130</name>
</gene>
<sequence length="148" mass="16180">MRTIIAIWHSADMGKSATIRAFANLLITTFPDFEPITPVPPNVPPNGDFILVVRINGVVIGITSQGDPGTGLENRLMNLADNHECNIILCSTRTRGETVIAVDRVAGRRGYETIWTSTYQIAGEANQRIVNGLKARHLMDLVQTLGLL</sequence>
<dbReference type="Proteomes" id="UP000007463">
    <property type="component" value="Chromosome"/>
</dbReference>
<name>F2I9V8_FLUTR</name>
<organism evidence="1 2">
    <name type="scientific">Fluviicola taffensis (strain DSM 16823 / NCIMB 13979 / RW262)</name>
    <dbReference type="NCBI Taxonomy" id="755732"/>
    <lineage>
        <taxon>Bacteria</taxon>
        <taxon>Pseudomonadati</taxon>
        <taxon>Bacteroidota</taxon>
        <taxon>Flavobacteriia</taxon>
        <taxon>Flavobacteriales</taxon>
        <taxon>Crocinitomicaceae</taxon>
        <taxon>Fluviicola</taxon>
    </lineage>
</organism>
<dbReference type="eggNOG" id="ENOG5032YMY">
    <property type="taxonomic scope" value="Bacteria"/>
</dbReference>
<protein>
    <submittedName>
        <fullName evidence="1">Uncharacterized protein</fullName>
    </submittedName>
</protein>
<reference evidence="1 2" key="1">
    <citation type="journal article" date="2011" name="Stand. Genomic Sci.">
        <title>Complete genome sequence of the gliding freshwater bacterium Fluviicola taffensis type strain (RW262).</title>
        <authorList>
            <person name="Woyke T."/>
            <person name="Chertkov O."/>
            <person name="Lapidus A."/>
            <person name="Nolan M."/>
            <person name="Lucas S."/>
            <person name="Del Rio T.G."/>
            <person name="Tice H."/>
            <person name="Cheng J.F."/>
            <person name="Tapia R."/>
            <person name="Han C."/>
            <person name="Goodwin L."/>
            <person name="Pitluck S."/>
            <person name="Liolios K."/>
            <person name="Pagani I."/>
            <person name="Ivanova N."/>
            <person name="Huntemann M."/>
            <person name="Mavromatis K."/>
            <person name="Mikhailova N."/>
            <person name="Pati A."/>
            <person name="Chen A."/>
            <person name="Palaniappan K."/>
            <person name="Land M."/>
            <person name="Hauser L."/>
            <person name="Brambilla E.M."/>
            <person name="Rohde M."/>
            <person name="Mwirichia R."/>
            <person name="Sikorski J."/>
            <person name="Tindall B.J."/>
            <person name="Goker M."/>
            <person name="Bristow J."/>
            <person name="Eisen J.A."/>
            <person name="Markowitz V."/>
            <person name="Hugenholtz P."/>
            <person name="Klenk H.P."/>
            <person name="Kyrpides N.C."/>
        </authorList>
    </citation>
    <scope>NUCLEOTIDE SEQUENCE [LARGE SCALE GENOMIC DNA]</scope>
    <source>
        <strain evidence="2">DSM 16823 / RW262 / RW262</strain>
    </source>
</reference>
<accession>F2I9V8</accession>
<dbReference type="HOGENOM" id="CLU_1774662_0_0_10"/>
<proteinExistence type="predicted"/>
<dbReference type="RefSeq" id="WP_013686886.1">
    <property type="nucleotide sequence ID" value="NC_015321.1"/>
</dbReference>
<reference evidence="2" key="2">
    <citation type="submission" date="2011-02" db="EMBL/GenBank/DDBJ databases">
        <title>The complete genome of Fluviicola taffensis DSM 16823.</title>
        <authorList>
            <consortium name="US DOE Joint Genome Institute (JGI-PGF)"/>
            <person name="Lucas S."/>
            <person name="Copeland A."/>
            <person name="Lapidus A."/>
            <person name="Bruce D."/>
            <person name="Goodwin L."/>
            <person name="Pitluck S."/>
            <person name="Kyrpides N."/>
            <person name="Mavromatis K."/>
            <person name="Ivanova N."/>
            <person name="Mikhailova N."/>
            <person name="Pagani I."/>
            <person name="Chertkov O."/>
            <person name="Detter J.C."/>
            <person name="Han C."/>
            <person name="Tapia R."/>
            <person name="Land M."/>
            <person name="Hauser L."/>
            <person name="Markowitz V."/>
            <person name="Cheng J.-F."/>
            <person name="Hugenholtz P."/>
            <person name="Woyke T."/>
            <person name="Wu D."/>
            <person name="Tindall B."/>
            <person name="Pomrenke H.G."/>
            <person name="Brambilla E."/>
            <person name="Klenk H.-P."/>
            <person name="Eisen J.A."/>
        </authorList>
    </citation>
    <scope>NUCLEOTIDE SEQUENCE [LARGE SCALE GENOMIC DNA]</scope>
    <source>
        <strain evidence="2">DSM 16823 / RW262 / RW262</strain>
    </source>
</reference>